<dbReference type="SUPFAM" id="SSF55811">
    <property type="entry name" value="Nudix"/>
    <property type="match status" value="1"/>
</dbReference>
<feature type="compositionally biased region" description="Pro residues" evidence="1">
    <location>
        <begin position="1"/>
        <end position="11"/>
    </location>
</feature>
<dbReference type="RefSeq" id="XP_018452538.1">
    <property type="nucleotide sequence ID" value="XM_018597036.2"/>
</dbReference>
<proteinExistence type="predicted"/>
<organism evidence="2 3">
    <name type="scientific">Raphanus sativus</name>
    <name type="common">Radish</name>
    <name type="synonym">Raphanus raphanistrum var. sativus</name>
    <dbReference type="NCBI Taxonomy" id="3726"/>
    <lineage>
        <taxon>Eukaryota</taxon>
        <taxon>Viridiplantae</taxon>
        <taxon>Streptophyta</taxon>
        <taxon>Embryophyta</taxon>
        <taxon>Tracheophyta</taxon>
        <taxon>Spermatophyta</taxon>
        <taxon>Magnoliopsida</taxon>
        <taxon>eudicotyledons</taxon>
        <taxon>Gunneridae</taxon>
        <taxon>Pentapetalae</taxon>
        <taxon>rosids</taxon>
        <taxon>malvids</taxon>
        <taxon>Brassicales</taxon>
        <taxon>Brassicaceae</taxon>
        <taxon>Brassiceae</taxon>
        <taxon>Raphanus</taxon>
    </lineage>
</organism>
<evidence type="ECO:0000313" key="2">
    <source>
        <dbReference type="Proteomes" id="UP000504610"/>
    </source>
</evidence>
<protein>
    <submittedName>
        <fullName evidence="3">Uncharacterized protein LOC108823756</fullName>
    </submittedName>
</protein>
<accession>A0A6J0KY66</accession>
<feature type="region of interest" description="Disordered" evidence="1">
    <location>
        <begin position="57"/>
        <end position="92"/>
    </location>
</feature>
<sequence length="301" mass="33599">MFLGPSPPRTPPLNRRNNHRPPPPHATVSSSLPDLFLAAFSLLFLWSSPKPLVSLPPNRFSFPLSPRRRSTASMSRRSPPPPPTPQRFANPQSLSDWLEPRLPSDSFAAWGVRPGTKNVHNLWLELSDGETSLADSTPPVRAVNVVTVRVIGEGGRILVESHQELSDGSVRERFRPLSEKMKPEETPDEAVFRAVKEELGSIFEGEDDDGGERIKILPGSYSRRVEERNSLSYPGLPARYALHSVDATVKGLPEEDFCTEEKEYDGGDSREEDSEETRAVGKAVTVKRHYWKWVSPSSVRS</sequence>
<feature type="compositionally biased region" description="Basic and acidic residues" evidence="1">
    <location>
        <begin position="259"/>
        <end position="269"/>
    </location>
</feature>
<feature type="region of interest" description="Disordered" evidence="1">
    <location>
        <begin position="1"/>
        <end position="27"/>
    </location>
</feature>
<dbReference type="Proteomes" id="UP000504610">
    <property type="component" value="Unplaced"/>
</dbReference>
<evidence type="ECO:0000256" key="1">
    <source>
        <dbReference type="SAM" id="MobiDB-lite"/>
    </source>
</evidence>
<feature type="compositionally biased region" description="Low complexity" evidence="1">
    <location>
        <begin position="57"/>
        <end position="77"/>
    </location>
</feature>
<feature type="region of interest" description="Disordered" evidence="1">
    <location>
        <begin position="253"/>
        <end position="280"/>
    </location>
</feature>
<dbReference type="KEGG" id="rsz:108823756"/>
<dbReference type="PANTHER" id="PTHR36395:SF1">
    <property type="entry name" value="RING-H2 ZINC FINGER PROTEIN"/>
    <property type="match status" value="1"/>
</dbReference>
<reference evidence="3" key="1">
    <citation type="submission" date="2025-08" db="UniProtKB">
        <authorList>
            <consortium name="RefSeq"/>
        </authorList>
    </citation>
    <scope>IDENTIFICATION</scope>
    <source>
        <tissue evidence="3">Leaf</tissue>
    </source>
</reference>
<keyword evidence="2" id="KW-1185">Reference proteome</keyword>
<dbReference type="GeneID" id="108823756"/>
<name>A0A6J0KY66_RAPSA</name>
<dbReference type="OrthoDB" id="433924at2759"/>
<dbReference type="InterPro" id="IPR015797">
    <property type="entry name" value="NUDIX_hydrolase-like_dom_sf"/>
</dbReference>
<evidence type="ECO:0000313" key="3">
    <source>
        <dbReference type="RefSeq" id="XP_018452538.1"/>
    </source>
</evidence>
<gene>
    <name evidence="3" type="primary">LOC108823756</name>
</gene>
<dbReference type="AlphaFoldDB" id="A0A6J0KY66"/>
<dbReference type="PANTHER" id="PTHR36395">
    <property type="entry name" value="RING-H2 ZINC FINGER PROTEIN"/>
    <property type="match status" value="1"/>
</dbReference>